<dbReference type="CDD" id="cd13132">
    <property type="entry name" value="MATE_eukaryotic"/>
    <property type="match status" value="1"/>
</dbReference>
<protein>
    <submittedName>
        <fullName evidence="7">Protein detoxification 14</fullName>
    </submittedName>
</protein>
<feature type="transmembrane region" description="Helical" evidence="6">
    <location>
        <begin position="160"/>
        <end position="183"/>
    </location>
</feature>
<reference evidence="7" key="1">
    <citation type="submission" date="2017-12" db="EMBL/GenBank/DDBJ databases">
        <authorList>
            <person name="Barbosa P."/>
            <person name="Usie A."/>
            <person name="Ramos A.M."/>
        </authorList>
    </citation>
    <scope>NUCLEOTIDE SEQUENCE</scope>
    <source>
        <strain evidence="7">HL8</strain>
        <tissue evidence="7">Leaves</tissue>
    </source>
</reference>
<feature type="transmembrane region" description="Helical" evidence="6">
    <location>
        <begin position="286"/>
        <end position="305"/>
    </location>
</feature>
<dbReference type="GO" id="GO:0042910">
    <property type="term" value="F:xenobiotic transmembrane transporter activity"/>
    <property type="evidence" value="ECO:0007669"/>
    <property type="project" value="InterPro"/>
</dbReference>
<keyword evidence="5 6" id="KW-0472">Membrane</keyword>
<accession>A0AAW0MDT8</accession>
<feature type="transmembrane region" description="Helical" evidence="6">
    <location>
        <begin position="326"/>
        <end position="346"/>
    </location>
</feature>
<sequence>MEGKWKVFVKELKMVSFLSAPMVAVSVLQHSPPFVTLMMVGHLDELSLSGVSVAFSFTIVTGYSLICGMAGALETLCGQAYGAEQYKKLGIYTYAAIISLILVCIPISILWMFTDKLLILIGQDPTILHIAHKYCVCLIPNMFAYAILQPLVRYYQTQSLILPLLFSSFAALCFHIPFCWTLVFKLKLGSSATALASASSYLLDVLMLGVYMKYSSACEKTRAVFSKDAFFSMREFFRFAVPSAGMVWDLFCILGFYQIQNWRLHTRVSNELGAGNAQAAKMTVKAIMVLVVAEMVIVAMILFFCHRVLGYAFSSKKEIVDRTADMAPLLCLSIIMDGLQALFRAMRASGVARGSGWQDIGAYVNLGAYYLVGVPVGVVLAFVVHLKGRGLWTTVQAFLLALKTSFTNWEKQ</sequence>
<reference evidence="7" key="2">
    <citation type="journal article" date="2018" name="Sci. Data">
        <title>The draft genome sequence of cork oak.</title>
        <authorList>
            <person name="Ramos A.M."/>
            <person name="Usie A."/>
            <person name="Barbosa P."/>
            <person name="Barros P.M."/>
            <person name="Capote T."/>
            <person name="Chaves I."/>
            <person name="Simoes F."/>
            <person name="Abreu I."/>
            <person name="Carrasquinho I."/>
            <person name="Faro C."/>
            <person name="Guimaraes J.B."/>
            <person name="Mendonca D."/>
            <person name="Nobrega F."/>
            <person name="Rodrigues L."/>
            <person name="Saibo N.J.M."/>
            <person name="Varela M.C."/>
            <person name="Egas C."/>
            <person name="Matos J."/>
            <person name="Miguel C.M."/>
            <person name="Oliveira M.M."/>
            <person name="Ricardo C.P."/>
            <person name="Goncalves S."/>
        </authorList>
    </citation>
    <scope>NUCLEOTIDE SEQUENCE [LARGE SCALE GENOMIC DNA]</scope>
    <source>
        <strain evidence="7">HL8</strain>
    </source>
</reference>
<dbReference type="AlphaFoldDB" id="A0AAW0MDT8"/>
<evidence type="ECO:0000256" key="3">
    <source>
        <dbReference type="ARBA" id="ARBA00022692"/>
    </source>
</evidence>
<proteinExistence type="inferred from homology"/>
<dbReference type="EMBL" id="PKMF04000002">
    <property type="protein sequence ID" value="KAK7861281.1"/>
    <property type="molecule type" value="Genomic_DNA"/>
</dbReference>
<dbReference type="GO" id="GO:1990961">
    <property type="term" value="P:xenobiotic detoxification by transmembrane export across the plasma membrane"/>
    <property type="evidence" value="ECO:0007669"/>
    <property type="project" value="InterPro"/>
</dbReference>
<evidence type="ECO:0000256" key="4">
    <source>
        <dbReference type="ARBA" id="ARBA00022989"/>
    </source>
</evidence>
<dbReference type="InterPro" id="IPR002528">
    <property type="entry name" value="MATE_fam"/>
</dbReference>
<reference evidence="7" key="3">
    <citation type="submission" date="2023-07" db="EMBL/GenBank/DDBJ databases">
        <title>An improved reference 1 genome and first organelle genomes of Quercus suber.</title>
        <authorList>
            <consortium name="Genosuber Consortium"/>
            <person name="Usie A."/>
            <person name="Serra O."/>
            <person name="Barros P."/>
        </authorList>
    </citation>
    <scope>NUCLEOTIDE SEQUENCE</scope>
    <source>
        <strain evidence="7">HL8</strain>
        <tissue evidence="7">Leaves</tissue>
    </source>
</reference>
<feature type="non-terminal residue" evidence="7">
    <location>
        <position position="412"/>
    </location>
</feature>
<feature type="transmembrane region" description="Helical" evidence="6">
    <location>
        <begin position="195"/>
        <end position="215"/>
    </location>
</feature>
<evidence type="ECO:0000256" key="5">
    <source>
        <dbReference type="ARBA" id="ARBA00023136"/>
    </source>
</evidence>
<dbReference type="PANTHER" id="PTHR11206">
    <property type="entry name" value="MULTIDRUG RESISTANCE PROTEIN"/>
    <property type="match status" value="1"/>
</dbReference>
<comment type="similarity">
    <text evidence="2">Belongs to the multi antimicrobial extrusion (MATE) (TC 2.A.66.1) family.</text>
</comment>
<keyword evidence="3 6" id="KW-0812">Transmembrane</keyword>
<feature type="transmembrane region" description="Helical" evidence="6">
    <location>
        <begin position="89"/>
        <end position="114"/>
    </location>
</feature>
<evidence type="ECO:0000256" key="2">
    <source>
        <dbReference type="ARBA" id="ARBA00010199"/>
    </source>
</evidence>
<evidence type="ECO:0000256" key="6">
    <source>
        <dbReference type="SAM" id="Phobius"/>
    </source>
</evidence>
<keyword evidence="4 6" id="KW-1133">Transmembrane helix</keyword>
<feature type="transmembrane region" description="Helical" evidence="6">
    <location>
        <begin position="236"/>
        <end position="259"/>
    </location>
</feature>
<dbReference type="GO" id="GO:0016020">
    <property type="term" value="C:membrane"/>
    <property type="evidence" value="ECO:0007669"/>
    <property type="project" value="UniProtKB-SubCell"/>
</dbReference>
<dbReference type="InterPro" id="IPR045069">
    <property type="entry name" value="MATE_euk"/>
</dbReference>
<name>A0AAW0MDT8_QUESU</name>
<comment type="caution">
    <text evidence="7">The sequence shown here is derived from an EMBL/GenBank/DDBJ whole genome shotgun (WGS) entry which is preliminary data.</text>
</comment>
<dbReference type="Pfam" id="PF01554">
    <property type="entry name" value="MatE"/>
    <property type="match status" value="2"/>
</dbReference>
<feature type="transmembrane region" description="Helical" evidence="6">
    <location>
        <begin position="51"/>
        <end position="77"/>
    </location>
</feature>
<evidence type="ECO:0000256" key="1">
    <source>
        <dbReference type="ARBA" id="ARBA00004141"/>
    </source>
</evidence>
<feature type="transmembrane region" description="Helical" evidence="6">
    <location>
        <begin position="12"/>
        <end position="31"/>
    </location>
</feature>
<evidence type="ECO:0000313" key="7">
    <source>
        <dbReference type="EMBL" id="KAK7861281.1"/>
    </source>
</evidence>
<feature type="transmembrane region" description="Helical" evidence="6">
    <location>
        <begin position="126"/>
        <end position="148"/>
    </location>
</feature>
<dbReference type="GO" id="GO:0015297">
    <property type="term" value="F:antiporter activity"/>
    <property type="evidence" value="ECO:0007669"/>
    <property type="project" value="InterPro"/>
</dbReference>
<gene>
    <name evidence="7" type="primary">DTX14_0</name>
    <name evidence="7" type="ORF">CFP56_011295</name>
</gene>
<feature type="transmembrane region" description="Helical" evidence="6">
    <location>
        <begin position="366"/>
        <end position="386"/>
    </location>
</feature>
<comment type="subcellular location">
    <subcellularLocation>
        <location evidence="1">Membrane</location>
        <topology evidence="1">Multi-pass membrane protein</topology>
    </subcellularLocation>
</comment>
<organism evidence="7">
    <name type="scientific">Quercus suber</name>
    <name type="common">Cork oak</name>
    <dbReference type="NCBI Taxonomy" id="58331"/>
    <lineage>
        <taxon>Eukaryota</taxon>
        <taxon>Viridiplantae</taxon>
        <taxon>Streptophyta</taxon>
        <taxon>Embryophyta</taxon>
        <taxon>Tracheophyta</taxon>
        <taxon>Spermatophyta</taxon>
        <taxon>Magnoliopsida</taxon>
        <taxon>eudicotyledons</taxon>
        <taxon>Gunneridae</taxon>
        <taxon>Pentapetalae</taxon>
        <taxon>rosids</taxon>
        <taxon>fabids</taxon>
        <taxon>Fagales</taxon>
        <taxon>Fagaceae</taxon>
        <taxon>Quercus</taxon>
    </lineage>
</organism>